<gene>
    <name evidence="2" type="ORF">QJU93_10025</name>
</gene>
<sequence length="255" mass="28099">MTKWQHSTIALPNNIKEALKQNQRGQVTHFNATATGVKFGVHNWTHGKKEQSNSYLSPENAVNAIAKKLTDFNDDNRPTGQQEFVVLMITRSSINAFIQDLESITQIMQEPVFKQSLAYAKASKNLNKTKMVKTSALSSPCFSQQADITPSFARTIQTVMRNATALANSATQQNLDNAINGLKALKKQQDKSNNEKVKALLSARCQLFSFVAKGELSQIATQLKQNLPSQGNPFTACLVFIGQDLTNIKGLINAN</sequence>
<evidence type="ECO:0000313" key="2">
    <source>
        <dbReference type="EMBL" id="MDP8173692.1"/>
    </source>
</evidence>
<evidence type="ECO:0000313" key="3">
    <source>
        <dbReference type="Proteomes" id="UP001236239"/>
    </source>
</evidence>
<name>A0AAJ6NBC8_9PAST</name>
<proteinExistence type="predicted"/>
<accession>A0AAJ6NBC8</accession>
<protein>
    <submittedName>
        <fullName evidence="2">Uncharacterized protein</fullName>
    </submittedName>
</protein>
<dbReference type="Proteomes" id="UP001236239">
    <property type="component" value="Unassembled WGS sequence"/>
</dbReference>
<evidence type="ECO:0000256" key="1">
    <source>
        <dbReference type="SAM" id="Coils"/>
    </source>
</evidence>
<feature type="coiled-coil region" evidence="1">
    <location>
        <begin position="168"/>
        <end position="195"/>
    </location>
</feature>
<reference evidence="2" key="1">
    <citation type="journal article" date="2023" name="Front. Microbiol.">
        <title>Phylogeography and host specificity of Pasteurellaceae pathogenic to sea-farmed fish in the north-east Atlantic.</title>
        <authorList>
            <person name="Gulla S."/>
            <person name="Colquhoun D.J."/>
            <person name="Olsen A.B."/>
            <person name="Spilsberg B."/>
            <person name="Lagesen K."/>
            <person name="Aakesson C.P."/>
            <person name="Strom S."/>
            <person name="Manji F."/>
            <person name="Birkbeck T.H."/>
            <person name="Nilsen H.K."/>
        </authorList>
    </citation>
    <scope>NUCLEOTIDE SEQUENCE</scope>
    <source>
        <strain evidence="2">TW16_20</strain>
    </source>
</reference>
<keyword evidence="1" id="KW-0175">Coiled coil</keyword>
<comment type="caution">
    <text evidence="2">The sequence shown here is derived from an EMBL/GenBank/DDBJ whole genome shotgun (WGS) entry which is preliminary data.</text>
</comment>
<dbReference type="EMBL" id="JASAYQ010000021">
    <property type="protein sequence ID" value="MDP8173692.1"/>
    <property type="molecule type" value="Genomic_DNA"/>
</dbReference>
<dbReference type="AlphaFoldDB" id="A0AAJ6NBC8"/>
<organism evidence="2 3">
    <name type="scientific">Phocoenobacter skyensis</name>
    <dbReference type="NCBI Taxonomy" id="97481"/>
    <lineage>
        <taxon>Bacteria</taxon>
        <taxon>Pseudomonadati</taxon>
        <taxon>Pseudomonadota</taxon>
        <taxon>Gammaproteobacteria</taxon>
        <taxon>Pasteurellales</taxon>
        <taxon>Pasteurellaceae</taxon>
        <taxon>Phocoenobacter</taxon>
    </lineage>
</organism>
<dbReference type="RefSeq" id="WP_306384703.1">
    <property type="nucleotide sequence ID" value="NZ_JASAYN010000001.1"/>
</dbReference>